<proteinExistence type="predicted"/>
<evidence type="ECO:0000313" key="3">
    <source>
        <dbReference type="Proteomes" id="UP000219338"/>
    </source>
</evidence>
<protein>
    <submittedName>
        <fullName evidence="2">Uncharacterized protein</fullName>
    </submittedName>
</protein>
<keyword evidence="3" id="KW-1185">Reference proteome</keyword>
<evidence type="ECO:0000256" key="1">
    <source>
        <dbReference type="SAM" id="MobiDB-lite"/>
    </source>
</evidence>
<dbReference type="Proteomes" id="UP000219338">
    <property type="component" value="Unassembled WGS sequence"/>
</dbReference>
<dbReference type="OrthoDB" id="10509307at2759"/>
<organism evidence="2 3">
    <name type="scientific">Armillaria ostoyae</name>
    <name type="common">Armillaria root rot fungus</name>
    <dbReference type="NCBI Taxonomy" id="47428"/>
    <lineage>
        <taxon>Eukaryota</taxon>
        <taxon>Fungi</taxon>
        <taxon>Dikarya</taxon>
        <taxon>Basidiomycota</taxon>
        <taxon>Agaricomycotina</taxon>
        <taxon>Agaricomycetes</taxon>
        <taxon>Agaricomycetidae</taxon>
        <taxon>Agaricales</taxon>
        <taxon>Marasmiineae</taxon>
        <taxon>Physalacriaceae</taxon>
        <taxon>Armillaria</taxon>
    </lineage>
</organism>
<gene>
    <name evidence="2" type="ORF">ARMOST_08161</name>
</gene>
<evidence type="ECO:0000313" key="2">
    <source>
        <dbReference type="EMBL" id="SJL04791.1"/>
    </source>
</evidence>
<sequence>MSFNRHNEARSIERRHALGVIGWFSPGNDRRLIPCRATVSTSPSEGGRWRLNRRRDRLWGYRTGVRGGCTSLAHDVVVGSFASCLKVTKLGHFGARRRRGASSQAKVVTDDEGQEVPRVLLQGQVQARQQLIVSAVYVAAITLPILFPRCPYRTPISSIHLFPTSPTNIMEEINHRLRCYLVMLHIPVVLPHEKLPLPPRRSPSPSTSCSPSPVPPLPVESWKDKTTIAVHRCPRVDIGYSYEAYRRRGD</sequence>
<accession>A0A284R7T2</accession>
<name>A0A284R7T2_ARMOS</name>
<reference evidence="3" key="1">
    <citation type="journal article" date="2017" name="Nat. Ecol. Evol.">
        <title>Genome expansion and lineage-specific genetic innovations in the forest pathogenic fungi Armillaria.</title>
        <authorList>
            <person name="Sipos G."/>
            <person name="Prasanna A.N."/>
            <person name="Walter M.C."/>
            <person name="O'Connor E."/>
            <person name="Balint B."/>
            <person name="Krizsan K."/>
            <person name="Kiss B."/>
            <person name="Hess J."/>
            <person name="Varga T."/>
            <person name="Slot J."/>
            <person name="Riley R."/>
            <person name="Boka B."/>
            <person name="Rigling D."/>
            <person name="Barry K."/>
            <person name="Lee J."/>
            <person name="Mihaltcheva S."/>
            <person name="LaButti K."/>
            <person name="Lipzen A."/>
            <person name="Waldron R."/>
            <person name="Moloney N.M."/>
            <person name="Sperisen C."/>
            <person name="Kredics L."/>
            <person name="Vagvoelgyi C."/>
            <person name="Patrignani A."/>
            <person name="Fitzpatrick D."/>
            <person name="Nagy I."/>
            <person name="Doyle S."/>
            <person name="Anderson J.B."/>
            <person name="Grigoriev I.V."/>
            <person name="Gueldener U."/>
            <person name="Muensterkoetter M."/>
            <person name="Nagy L.G."/>
        </authorList>
    </citation>
    <scope>NUCLEOTIDE SEQUENCE [LARGE SCALE GENOMIC DNA]</scope>
    <source>
        <strain evidence="3">C18/9</strain>
    </source>
</reference>
<dbReference type="EMBL" id="FUEG01000005">
    <property type="protein sequence ID" value="SJL04791.1"/>
    <property type="molecule type" value="Genomic_DNA"/>
</dbReference>
<feature type="region of interest" description="Disordered" evidence="1">
    <location>
        <begin position="197"/>
        <end position="220"/>
    </location>
</feature>
<dbReference type="AlphaFoldDB" id="A0A284R7T2"/>